<evidence type="ECO:0000256" key="6">
    <source>
        <dbReference type="ARBA" id="ARBA00023125"/>
    </source>
</evidence>
<evidence type="ECO:0000256" key="12">
    <source>
        <dbReference type="PROSITE-ProRule" id="PRU00560"/>
    </source>
</evidence>
<dbReference type="CDD" id="cd17932">
    <property type="entry name" value="DEXQc_UvrD"/>
    <property type="match status" value="1"/>
</dbReference>
<dbReference type="Gene3D" id="3.40.50.300">
    <property type="entry name" value="P-loop containing nucleotide triphosphate hydrolases"/>
    <property type="match status" value="2"/>
</dbReference>
<evidence type="ECO:0000256" key="5">
    <source>
        <dbReference type="ARBA" id="ARBA00022840"/>
    </source>
</evidence>
<evidence type="ECO:0000256" key="1">
    <source>
        <dbReference type="ARBA" id="ARBA00009922"/>
    </source>
</evidence>
<evidence type="ECO:0000259" key="13">
    <source>
        <dbReference type="PROSITE" id="PS51198"/>
    </source>
</evidence>
<feature type="domain" description="UvrD-like helicase ATP-binding" evidence="13">
    <location>
        <begin position="6"/>
        <end position="291"/>
    </location>
</feature>
<keyword evidence="7" id="KW-0413">Isomerase</keyword>
<keyword evidence="3 12" id="KW-0378">Hydrolase</keyword>
<evidence type="ECO:0000256" key="8">
    <source>
        <dbReference type="ARBA" id="ARBA00034617"/>
    </source>
</evidence>
<evidence type="ECO:0000256" key="3">
    <source>
        <dbReference type="ARBA" id="ARBA00022801"/>
    </source>
</evidence>
<dbReference type="EMBL" id="JBHMFC010000105">
    <property type="protein sequence ID" value="MFB9058188.1"/>
    <property type="molecule type" value="Genomic_DNA"/>
</dbReference>
<dbReference type="GO" id="GO:0016787">
    <property type="term" value="F:hydrolase activity"/>
    <property type="evidence" value="ECO:0007669"/>
    <property type="project" value="UniProtKB-KW"/>
</dbReference>
<dbReference type="RefSeq" id="WP_379862433.1">
    <property type="nucleotide sequence ID" value="NZ_JBHMFC010000105.1"/>
</dbReference>
<dbReference type="PANTHER" id="PTHR11070">
    <property type="entry name" value="UVRD / RECB / PCRA DNA HELICASE FAMILY MEMBER"/>
    <property type="match status" value="1"/>
</dbReference>
<feature type="binding site" evidence="12">
    <location>
        <begin position="27"/>
        <end position="34"/>
    </location>
    <ligand>
        <name>ATP</name>
        <dbReference type="ChEBI" id="CHEBI:30616"/>
    </ligand>
</feature>
<dbReference type="Pfam" id="PF13361">
    <property type="entry name" value="UvrD_C"/>
    <property type="match status" value="1"/>
</dbReference>
<dbReference type="InterPro" id="IPR000212">
    <property type="entry name" value="DNA_helicase_UvrD/REP"/>
</dbReference>
<dbReference type="InterPro" id="IPR014016">
    <property type="entry name" value="UvrD-like_ATP-bd"/>
</dbReference>
<keyword evidence="4 12" id="KW-0347">Helicase</keyword>
<evidence type="ECO:0000313" key="15">
    <source>
        <dbReference type="EMBL" id="MFB9058188.1"/>
    </source>
</evidence>
<evidence type="ECO:0000259" key="14">
    <source>
        <dbReference type="PROSITE" id="PS51217"/>
    </source>
</evidence>
<dbReference type="CDD" id="cd18807">
    <property type="entry name" value="SF1_C_UvrD"/>
    <property type="match status" value="1"/>
</dbReference>
<name>A0ABV5FFE7_9FLAO</name>
<protein>
    <recommendedName>
        <fullName evidence="9">DNA 3'-5' helicase</fullName>
        <ecNumber evidence="9">5.6.2.4</ecNumber>
    </recommendedName>
    <alternativeName>
        <fullName evidence="10">DNA 3'-5' helicase II</fullName>
    </alternativeName>
</protein>
<evidence type="ECO:0000256" key="11">
    <source>
        <dbReference type="ARBA" id="ARBA00048988"/>
    </source>
</evidence>
<dbReference type="InterPro" id="IPR014017">
    <property type="entry name" value="DNA_helicase_UvrD-like_C"/>
</dbReference>
<gene>
    <name evidence="15" type="ORF">ACFFU9_15695</name>
</gene>
<dbReference type="Pfam" id="PF21196">
    <property type="entry name" value="PcrA_UvrD_tudor"/>
    <property type="match status" value="1"/>
</dbReference>
<feature type="domain" description="UvrD-like helicase C-terminal" evidence="14">
    <location>
        <begin position="292"/>
        <end position="573"/>
    </location>
</feature>
<dbReference type="PANTHER" id="PTHR11070:SF2">
    <property type="entry name" value="ATP-DEPENDENT DNA HELICASE SRS2"/>
    <property type="match status" value="1"/>
</dbReference>
<keyword evidence="2 12" id="KW-0547">Nucleotide-binding</keyword>
<organism evidence="15 16">
    <name type="scientific">Mariniflexile ostreae</name>
    <dbReference type="NCBI Taxonomy" id="1520892"/>
    <lineage>
        <taxon>Bacteria</taxon>
        <taxon>Pseudomonadati</taxon>
        <taxon>Bacteroidota</taxon>
        <taxon>Flavobacteriia</taxon>
        <taxon>Flavobacteriales</taxon>
        <taxon>Flavobacteriaceae</taxon>
        <taxon>Mariniflexile</taxon>
    </lineage>
</organism>
<dbReference type="Proteomes" id="UP001589585">
    <property type="component" value="Unassembled WGS sequence"/>
</dbReference>
<evidence type="ECO:0000256" key="10">
    <source>
        <dbReference type="ARBA" id="ARBA00034923"/>
    </source>
</evidence>
<comment type="catalytic activity">
    <reaction evidence="8">
        <text>Couples ATP hydrolysis with the unwinding of duplex DNA by translocating in the 3'-5' direction.</text>
        <dbReference type="EC" id="5.6.2.4"/>
    </reaction>
</comment>
<dbReference type="InterPro" id="IPR027417">
    <property type="entry name" value="P-loop_NTPase"/>
</dbReference>
<keyword evidence="16" id="KW-1185">Reference proteome</keyword>
<evidence type="ECO:0000256" key="9">
    <source>
        <dbReference type="ARBA" id="ARBA00034808"/>
    </source>
</evidence>
<evidence type="ECO:0000256" key="4">
    <source>
        <dbReference type="ARBA" id="ARBA00022806"/>
    </source>
</evidence>
<dbReference type="Gene3D" id="1.10.486.10">
    <property type="entry name" value="PCRA, domain 4"/>
    <property type="match status" value="1"/>
</dbReference>
<sequence>MEKYLSQLNEAQLEPTIQKDGPMIIIAGAGSGKTRVLTYRIAYLMSQGVDPFNILSLTFTNKAAREMKERIAQIVGTSEAKNLWMGTFHSVFAKILRIEADRLGYPSNFTIYDTQDSDRLIASIIKEMNLDKDLYKYKAVRSRISSYKNSLITVRAYFQNPELIEADTMARRPRLGDIYKAYVERCFKAGAMDFDDLLLKTNELLTRFPEVLMKYQNRFKYILVDEYQDTNHSQYLIVRALSDKFQNICVVGDDAQSIYAFRGANINNILNFQKDYDDVKVFRLEQNYRSTKNIVNAANSIIEKNETKLDKVVWTANDEGAKIKVNRSLTDGDEGRYVASTIWEQKMNNQLLNSDFAILYRTNAQSRSIEDALRKRDIPYRIYGGVSFYQRKEIRDVLSYLRLIINPADEEALKRIINFPPRGIGQTTIDKLIVSANGYNRTIFEVMKNIDKTNVKINSGTKNKLQDFITLIESYQVLNQTADVFELAEHVTRTSGLIKELNKDGTPEGVARMENIEELLNGMKDFVEGQKEIADTTGSLAEFLEDVALATDLDADKGDSDHVALMTIHLAKGLEFPCVFVVGLEEDLFPSAMSMGTRSELEEERRLFYVALTRAEKQAYLTYALSRYRWGKLVDSEPSRFIEEIDEQYLDIVTPIEERRFNPMLSADIFGDAEGHTPVNPNKIRYKPAKQAVLKKGSSKPDPEKFQVTTPKNLKPVEKTNGNTALFDSKLAVGNIVKHMRFGSGEVIKIEGTGADVKAEINFQHGGVKKLLLRFAKLEVVG</sequence>
<dbReference type="GO" id="GO:0004386">
    <property type="term" value="F:helicase activity"/>
    <property type="evidence" value="ECO:0007669"/>
    <property type="project" value="UniProtKB-KW"/>
</dbReference>
<evidence type="ECO:0000313" key="16">
    <source>
        <dbReference type="Proteomes" id="UP001589585"/>
    </source>
</evidence>
<evidence type="ECO:0000256" key="2">
    <source>
        <dbReference type="ARBA" id="ARBA00022741"/>
    </source>
</evidence>
<proteinExistence type="inferred from homology"/>
<comment type="catalytic activity">
    <reaction evidence="11">
        <text>ATP + H2O = ADP + phosphate + H(+)</text>
        <dbReference type="Rhea" id="RHEA:13065"/>
        <dbReference type="ChEBI" id="CHEBI:15377"/>
        <dbReference type="ChEBI" id="CHEBI:15378"/>
        <dbReference type="ChEBI" id="CHEBI:30616"/>
        <dbReference type="ChEBI" id="CHEBI:43474"/>
        <dbReference type="ChEBI" id="CHEBI:456216"/>
        <dbReference type="EC" id="5.6.2.4"/>
    </reaction>
</comment>
<comment type="caution">
    <text evidence="15">The sequence shown here is derived from an EMBL/GenBank/DDBJ whole genome shotgun (WGS) entry which is preliminary data.</text>
</comment>
<dbReference type="SUPFAM" id="SSF52540">
    <property type="entry name" value="P-loop containing nucleoside triphosphate hydrolases"/>
    <property type="match status" value="1"/>
</dbReference>
<comment type="similarity">
    <text evidence="1">Belongs to the helicase family. UvrD subfamily.</text>
</comment>
<evidence type="ECO:0000256" key="7">
    <source>
        <dbReference type="ARBA" id="ARBA00023235"/>
    </source>
</evidence>
<dbReference type="EC" id="5.6.2.4" evidence="9"/>
<dbReference type="InterPro" id="IPR013986">
    <property type="entry name" value="DExx_box_DNA_helicase_dom_sf"/>
</dbReference>
<keyword evidence="6" id="KW-0238">DNA-binding</keyword>
<keyword evidence="5 12" id="KW-0067">ATP-binding</keyword>
<reference evidence="15 16" key="1">
    <citation type="submission" date="2024-09" db="EMBL/GenBank/DDBJ databases">
        <authorList>
            <person name="Sun Q."/>
            <person name="Mori K."/>
        </authorList>
    </citation>
    <scope>NUCLEOTIDE SEQUENCE [LARGE SCALE GENOMIC DNA]</scope>
    <source>
        <strain evidence="15 16">CECT 8622</strain>
    </source>
</reference>
<dbReference type="Pfam" id="PF00580">
    <property type="entry name" value="UvrD-helicase"/>
    <property type="match status" value="1"/>
</dbReference>
<dbReference type="Gene3D" id="1.10.10.160">
    <property type="match status" value="1"/>
</dbReference>
<dbReference type="PROSITE" id="PS51198">
    <property type="entry name" value="UVRD_HELICASE_ATP_BIND"/>
    <property type="match status" value="1"/>
</dbReference>
<accession>A0ABV5FFE7</accession>
<dbReference type="PROSITE" id="PS51217">
    <property type="entry name" value="UVRD_HELICASE_CTER"/>
    <property type="match status" value="1"/>
</dbReference>